<accession>A0ACC2DWM5</accession>
<evidence type="ECO:0000313" key="1">
    <source>
        <dbReference type="EMBL" id="KAJ7558485.1"/>
    </source>
</evidence>
<protein>
    <submittedName>
        <fullName evidence="1">Uncharacterized protein</fullName>
    </submittedName>
</protein>
<gene>
    <name evidence="1" type="ORF">O6H91_04G041900</name>
</gene>
<name>A0ACC2DWM5_DIPCM</name>
<reference evidence="2" key="1">
    <citation type="journal article" date="2024" name="Proc. Natl. Acad. Sci. U.S.A.">
        <title>Extraordinary preservation of gene collinearity over three hundred million years revealed in homosporous lycophytes.</title>
        <authorList>
            <person name="Li C."/>
            <person name="Wickell D."/>
            <person name="Kuo L.Y."/>
            <person name="Chen X."/>
            <person name="Nie B."/>
            <person name="Liao X."/>
            <person name="Peng D."/>
            <person name="Ji J."/>
            <person name="Jenkins J."/>
            <person name="Williams M."/>
            <person name="Shu S."/>
            <person name="Plott C."/>
            <person name="Barry K."/>
            <person name="Rajasekar S."/>
            <person name="Grimwood J."/>
            <person name="Han X."/>
            <person name="Sun S."/>
            <person name="Hou Z."/>
            <person name="He W."/>
            <person name="Dai G."/>
            <person name="Sun C."/>
            <person name="Schmutz J."/>
            <person name="Leebens-Mack J.H."/>
            <person name="Li F.W."/>
            <person name="Wang L."/>
        </authorList>
    </citation>
    <scope>NUCLEOTIDE SEQUENCE [LARGE SCALE GENOMIC DNA]</scope>
    <source>
        <strain evidence="2">cv. PW_Plant_1</strain>
    </source>
</reference>
<organism evidence="1 2">
    <name type="scientific">Diphasiastrum complanatum</name>
    <name type="common">Issler's clubmoss</name>
    <name type="synonym">Lycopodium complanatum</name>
    <dbReference type="NCBI Taxonomy" id="34168"/>
    <lineage>
        <taxon>Eukaryota</taxon>
        <taxon>Viridiplantae</taxon>
        <taxon>Streptophyta</taxon>
        <taxon>Embryophyta</taxon>
        <taxon>Tracheophyta</taxon>
        <taxon>Lycopodiopsida</taxon>
        <taxon>Lycopodiales</taxon>
        <taxon>Lycopodiaceae</taxon>
        <taxon>Lycopodioideae</taxon>
        <taxon>Diphasiastrum</taxon>
    </lineage>
</organism>
<comment type="caution">
    <text evidence="1">The sequence shown here is derived from an EMBL/GenBank/DDBJ whole genome shotgun (WGS) entry which is preliminary data.</text>
</comment>
<dbReference type="Proteomes" id="UP001162992">
    <property type="component" value="Chromosome 4"/>
</dbReference>
<sequence>MRHFARDRCMHREYHLRPVAWWGCQGCSTCIRYHTICPVFLLPICHVIGGRLSPPPLEQSEALQQIATSIVDRFKHLHDQVQNVLLETLDDSDPTTRELALVVILEILNNQNEPLEGRLEILLEKLLYASKDQVPKVSCAADSFLSSILSQWDPYECLSVVVPLLASEE</sequence>
<evidence type="ECO:0000313" key="2">
    <source>
        <dbReference type="Proteomes" id="UP001162992"/>
    </source>
</evidence>
<dbReference type="EMBL" id="CM055095">
    <property type="protein sequence ID" value="KAJ7558485.1"/>
    <property type="molecule type" value="Genomic_DNA"/>
</dbReference>
<keyword evidence="2" id="KW-1185">Reference proteome</keyword>
<proteinExistence type="predicted"/>